<dbReference type="AlphaFoldDB" id="A0AAD2HA17"/>
<organism evidence="2 3">
    <name type="scientific">Mycena citricolor</name>
    <dbReference type="NCBI Taxonomy" id="2018698"/>
    <lineage>
        <taxon>Eukaryota</taxon>
        <taxon>Fungi</taxon>
        <taxon>Dikarya</taxon>
        <taxon>Basidiomycota</taxon>
        <taxon>Agaricomycotina</taxon>
        <taxon>Agaricomycetes</taxon>
        <taxon>Agaricomycetidae</taxon>
        <taxon>Agaricales</taxon>
        <taxon>Marasmiineae</taxon>
        <taxon>Mycenaceae</taxon>
        <taxon>Mycena</taxon>
    </lineage>
</organism>
<keyword evidence="3" id="KW-1185">Reference proteome</keyword>
<accession>A0AAD2HA17</accession>
<feature type="region of interest" description="Disordered" evidence="1">
    <location>
        <begin position="27"/>
        <end position="52"/>
    </location>
</feature>
<comment type="caution">
    <text evidence="2">The sequence shown here is derived from an EMBL/GenBank/DDBJ whole genome shotgun (WGS) entry which is preliminary data.</text>
</comment>
<dbReference type="Proteomes" id="UP001295794">
    <property type="component" value="Unassembled WGS sequence"/>
</dbReference>
<dbReference type="EMBL" id="CAVNYO010000181">
    <property type="protein sequence ID" value="CAK5272368.1"/>
    <property type="molecule type" value="Genomic_DNA"/>
</dbReference>
<evidence type="ECO:0000256" key="1">
    <source>
        <dbReference type="SAM" id="MobiDB-lite"/>
    </source>
</evidence>
<reference evidence="2" key="1">
    <citation type="submission" date="2023-11" db="EMBL/GenBank/DDBJ databases">
        <authorList>
            <person name="De Vega J J."/>
            <person name="De Vega J J."/>
        </authorList>
    </citation>
    <scope>NUCLEOTIDE SEQUENCE</scope>
</reference>
<proteinExistence type="predicted"/>
<name>A0AAD2HA17_9AGAR</name>
<evidence type="ECO:0000313" key="3">
    <source>
        <dbReference type="Proteomes" id="UP001295794"/>
    </source>
</evidence>
<evidence type="ECO:0000313" key="2">
    <source>
        <dbReference type="EMBL" id="CAK5272368.1"/>
    </source>
</evidence>
<sequence>MADQMMRDIVIETAKLELGYIPKDRMSEHFRTHRKPDTSGYPARGHQHRKNP</sequence>
<gene>
    <name evidence="2" type="ORF">MYCIT1_LOCUS17999</name>
</gene>
<protein>
    <submittedName>
        <fullName evidence="2">Uncharacterized protein</fullName>
    </submittedName>
</protein>